<keyword evidence="2" id="KW-1185">Reference proteome</keyword>
<protein>
    <submittedName>
        <fullName evidence="1">Uncharacterized protein</fullName>
    </submittedName>
</protein>
<sequence length="99" mass="11627">MLLSTTQGSRPHSQYDRMRHNEILRRMWANEEYVGAYPDPSYYGYDSMRCFYHGCVKCHVESDMNPVAKVPYGELYRIFSEKMMWPWCSGAMLMAGGPR</sequence>
<reference evidence="1" key="1">
    <citation type="submission" date="2022-08" db="EMBL/GenBank/DDBJ databases">
        <title>Genome sequencing of akame (Lates japonicus).</title>
        <authorList>
            <person name="Hashiguchi Y."/>
            <person name="Takahashi H."/>
        </authorList>
    </citation>
    <scope>NUCLEOTIDE SEQUENCE</scope>
    <source>
        <strain evidence="1">Kochi</strain>
    </source>
</reference>
<proteinExistence type="predicted"/>
<gene>
    <name evidence="1" type="ORF">AKAME5_002027800</name>
</gene>
<dbReference type="Proteomes" id="UP001279410">
    <property type="component" value="Unassembled WGS sequence"/>
</dbReference>
<dbReference type="AlphaFoldDB" id="A0AAD3NAP9"/>
<evidence type="ECO:0000313" key="2">
    <source>
        <dbReference type="Proteomes" id="UP001279410"/>
    </source>
</evidence>
<dbReference type="EMBL" id="BRZM01000160">
    <property type="protein sequence ID" value="GLD68965.1"/>
    <property type="molecule type" value="Genomic_DNA"/>
</dbReference>
<evidence type="ECO:0000313" key="1">
    <source>
        <dbReference type="EMBL" id="GLD68965.1"/>
    </source>
</evidence>
<accession>A0AAD3NAP9</accession>
<name>A0AAD3NAP9_LATJO</name>
<organism evidence="1 2">
    <name type="scientific">Lates japonicus</name>
    <name type="common">Japanese lates</name>
    <dbReference type="NCBI Taxonomy" id="270547"/>
    <lineage>
        <taxon>Eukaryota</taxon>
        <taxon>Metazoa</taxon>
        <taxon>Chordata</taxon>
        <taxon>Craniata</taxon>
        <taxon>Vertebrata</taxon>
        <taxon>Euteleostomi</taxon>
        <taxon>Actinopterygii</taxon>
        <taxon>Neopterygii</taxon>
        <taxon>Teleostei</taxon>
        <taxon>Neoteleostei</taxon>
        <taxon>Acanthomorphata</taxon>
        <taxon>Carangaria</taxon>
        <taxon>Carangaria incertae sedis</taxon>
        <taxon>Centropomidae</taxon>
        <taxon>Lates</taxon>
    </lineage>
</organism>
<comment type="caution">
    <text evidence="1">The sequence shown here is derived from an EMBL/GenBank/DDBJ whole genome shotgun (WGS) entry which is preliminary data.</text>
</comment>